<protein>
    <submittedName>
        <fullName evidence="4">Carbon-nitrogen hydrolase family protein</fullName>
    </submittedName>
</protein>
<dbReference type="CDD" id="cd07564">
    <property type="entry name" value="nitrilases_CHs"/>
    <property type="match status" value="1"/>
</dbReference>
<dbReference type="AlphaFoldDB" id="A0A414Q0M6"/>
<dbReference type="Proteomes" id="UP000284676">
    <property type="component" value="Unassembled WGS sequence"/>
</dbReference>
<dbReference type="GO" id="GO:0000257">
    <property type="term" value="F:nitrilase activity"/>
    <property type="evidence" value="ECO:0007669"/>
    <property type="project" value="UniProtKB-ARBA"/>
</dbReference>
<dbReference type="InterPro" id="IPR003010">
    <property type="entry name" value="C-N_Hydrolase"/>
</dbReference>
<dbReference type="InterPro" id="IPR036526">
    <property type="entry name" value="C-N_Hydrolase_sf"/>
</dbReference>
<dbReference type="RefSeq" id="WP_118234018.1">
    <property type="nucleotide sequence ID" value="NZ_JADYUV010000006.1"/>
</dbReference>
<dbReference type="SUPFAM" id="SSF56317">
    <property type="entry name" value="Carbon-nitrogen hydrolase"/>
    <property type="match status" value="1"/>
</dbReference>
<dbReference type="InterPro" id="IPR044149">
    <property type="entry name" value="Nitrilases_CHs"/>
</dbReference>
<evidence type="ECO:0000313" key="4">
    <source>
        <dbReference type="EMBL" id="RHF74348.1"/>
    </source>
</evidence>
<feature type="active site" description="Proton acceptor" evidence="2">
    <location>
        <position position="48"/>
    </location>
</feature>
<dbReference type="PANTHER" id="PTHR46044:SF1">
    <property type="entry name" value="CN HYDROLASE DOMAIN-CONTAINING PROTEIN"/>
    <property type="match status" value="1"/>
</dbReference>
<name>A0A414Q0M6_FUSMR</name>
<organism evidence="4 5">
    <name type="scientific">Fusobacterium mortiferum</name>
    <dbReference type="NCBI Taxonomy" id="850"/>
    <lineage>
        <taxon>Bacteria</taxon>
        <taxon>Fusobacteriati</taxon>
        <taxon>Fusobacteriota</taxon>
        <taxon>Fusobacteriia</taxon>
        <taxon>Fusobacteriales</taxon>
        <taxon>Fusobacteriaceae</taxon>
        <taxon>Fusobacterium</taxon>
    </lineage>
</organism>
<dbReference type="PROSITE" id="PS00920">
    <property type="entry name" value="NITRIL_CHT_1"/>
    <property type="match status" value="1"/>
</dbReference>
<evidence type="ECO:0000256" key="2">
    <source>
        <dbReference type="PROSITE-ProRule" id="PRU10139"/>
    </source>
</evidence>
<comment type="caution">
    <text evidence="4">The sequence shown here is derived from an EMBL/GenBank/DDBJ whole genome shotgun (WGS) entry which is preliminary data.</text>
</comment>
<feature type="domain" description="CN hydrolase" evidence="3">
    <location>
        <begin position="8"/>
        <end position="278"/>
    </location>
</feature>
<dbReference type="PROSITE" id="PS50263">
    <property type="entry name" value="CN_HYDROLASE"/>
    <property type="match status" value="1"/>
</dbReference>
<dbReference type="PANTHER" id="PTHR46044">
    <property type="entry name" value="NITRILASE"/>
    <property type="match status" value="1"/>
</dbReference>
<accession>A0A414Q0M6</accession>
<evidence type="ECO:0000313" key="5">
    <source>
        <dbReference type="Proteomes" id="UP000284676"/>
    </source>
</evidence>
<keyword evidence="4" id="KW-0378">Hydrolase</keyword>
<proteinExistence type="inferred from homology"/>
<gene>
    <name evidence="4" type="ORF">DW663_02460</name>
</gene>
<evidence type="ECO:0000259" key="3">
    <source>
        <dbReference type="PROSITE" id="PS50263"/>
    </source>
</evidence>
<dbReference type="Pfam" id="PF00795">
    <property type="entry name" value="CN_hydrolase"/>
    <property type="match status" value="1"/>
</dbReference>
<comment type="similarity">
    <text evidence="1">Belongs to the carbon-nitrogen hydrolase superfamily. Nitrilase family.</text>
</comment>
<dbReference type="Gene3D" id="3.60.110.10">
    <property type="entry name" value="Carbon-nitrogen hydrolase"/>
    <property type="match status" value="1"/>
</dbReference>
<dbReference type="InterPro" id="IPR000132">
    <property type="entry name" value="Nitrilase/CN_hydratase_CS"/>
</dbReference>
<dbReference type="EMBL" id="QRHL01000002">
    <property type="protein sequence ID" value="RHF74348.1"/>
    <property type="molecule type" value="Genomic_DNA"/>
</dbReference>
<sequence length="307" mass="35391">MKELKEKCKIAVVQAAPILFNKDECVKKVIDYIEESASKGSELIVFPELFIPGYPYGMTFGFTVGSRKEFGRVDWKRYYDNSIVIPGKETDTIAEVVKKYKVYVSIGVSERDLETTTLYNSNIIFSPEGEIVSVHRKLKPTGSERVVWGDANKYYFPVCDTPWGNIGSLICWESYMPLARVALYEKGITIYISPNTNDNKEWQDTIKHIAIEGHCYFINCDMYFTKDDYPKDLLSKEEIDRLDNIVCRGGSCIVDPYGHYETEPVWDREEIIYAELDMSKVPMSRMEFDVCGHYSRPDVLQLKVDDK</sequence>
<reference evidence="4 5" key="1">
    <citation type="submission" date="2018-08" db="EMBL/GenBank/DDBJ databases">
        <title>A genome reference for cultivated species of the human gut microbiota.</title>
        <authorList>
            <person name="Zou Y."/>
            <person name="Xue W."/>
            <person name="Luo G."/>
        </authorList>
    </citation>
    <scope>NUCLEOTIDE SEQUENCE [LARGE SCALE GENOMIC DNA]</scope>
    <source>
        <strain evidence="4 5">AM25-1</strain>
    </source>
</reference>
<evidence type="ECO:0000256" key="1">
    <source>
        <dbReference type="ARBA" id="ARBA00008129"/>
    </source>
</evidence>